<dbReference type="EMBL" id="JBFCZG010000007">
    <property type="protein sequence ID" value="KAL3420311.1"/>
    <property type="molecule type" value="Genomic_DNA"/>
</dbReference>
<proteinExistence type="predicted"/>
<protein>
    <submittedName>
        <fullName evidence="2">Heterokaryon incompatibility protein</fullName>
    </submittedName>
</protein>
<evidence type="ECO:0000259" key="1">
    <source>
        <dbReference type="Pfam" id="PF06985"/>
    </source>
</evidence>
<gene>
    <name evidence="2" type="ORF">PVAG01_08810</name>
</gene>
<dbReference type="Pfam" id="PF06985">
    <property type="entry name" value="HET"/>
    <property type="match status" value="1"/>
</dbReference>
<dbReference type="Proteomes" id="UP001629113">
    <property type="component" value="Unassembled WGS sequence"/>
</dbReference>
<organism evidence="2 3">
    <name type="scientific">Phlyctema vagabunda</name>
    <dbReference type="NCBI Taxonomy" id="108571"/>
    <lineage>
        <taxon>Eukaryota</taxon>
        <taxon>Fungi</taxon>
        <taxon>Dikarya</taxon>
        <taxon>Ascomycota</taxon>
        <taxon>Pezizomycotina</taxon>
        <taxon>Leotiomycetes</taxon>
        <taxon>Helotiales</taxon>
        <taxon>Dermateaceae</taxon>
        <taxon>Phlyctema</taxon>
    </lineage>
</organism>
<accession>A0ABR4PAH3</accession>
<dbReference type="InterPro" id="IPR010730">
    <property type="entry name" value="HET"/>
</dbReference>
<evidence type="ECO:0000313" key="2">
    <source>
        <dbReference type="EMBL" id="KAL3420311.1"/>
    </source>
</evidence>
<dbReference type="PANTHER" id="PTHR24148">
    <property type="entry name" value="ANKYRIN REPEAT DOMAIN-CONTAINING PROTEIN 39 HOMOLOG-RELATED"/>
    <property type="match status" value="1"/>
</dbReference>
<keyword evidence="3" id="KW-1185">Reference proteome</keyword>
<dbReference type="PANTHER" id="PTHR24148:SF73">
    <property type="entry name" value="HET DOMAIN PROTEIN (AFU_ORTHOLOGUE AFUA_8G01020)"/>
    <property type="match status" value="1"/>
</dbReference>
<sequence>MSIAYSSLEPGHIRLLSFLDDTGHRCTLDSYSLTKAPKYIALSYTWGSAAYQKGRLFTQEYEATIDSTVLSLQQNLHDALHHLGHRVLERGCRIWIDFLCINQSDPTERSSQVQLMKEIYERATIIYAWLGLPFDDDEARLATMYMRKFSMFLRDGLVAHNDDIGEVAKTISSSTYGWPSEVDSDPWKAWEGITDMFNQAYWQRTWIYQEATTPGEIWFWCGNHSFTDVHLSAAVYFGHRFSSIAGFPERFIKATDTGSNAFALAMARSNREAKTERHLLELLWELKNCLCTDPRDKVFAGLGHATDVRESGIVVDYTKKLADVYIDVVRFALGRKDIGFSVFEAIVSPASDSKNQILSASLSPLLPSWVPDWRQRVKLGSLQGGKSIRENGRPLFNPCPGTSPEYHINGNIISILGYALDNIIKVTEIWDNTSTCMRIPQSWEDELRFINSDDQNFLQAYRRTLVSDTLFSSVLQNELRFFKARGNMLDWKVINAREEDLDVDAHHRQDDMLSQLVTTCYGRRMGIISNGNIGIFPPATASGDKLAAFNGGNMLYVIRPVNDNNTFRFIGECYVDGMMDGEALRLITQKDIAAKMLHML</sequence>
<comment type="caution">
    <text evidence="2">The sequence shown here is derived from an EMBL/GenBank/DDBJ whole genome shotgun (WGS) entry which is preliminary data.</text>
</comment>
<feature type="domain" description="Heterokaryon incompatibility" evidence="1">
    <location>
        <begin position="39"/>
        <end position="210"/>
    </location>
</feature>
<dbReference type="InterPro" id="IPR052895">
    <property type="entry name" value="HetReg/Transcr_Mod"/>
</dbReference>
<evidence type="ECO:0000313" key="3">
    <source>
        <dbReference type="Proteomes" id="UP001629113"/>
    </source>
</evidence>
<name>A0ABR4PAH3_9HELO</name>
<reference evidence="2 3" key="1">
    <citation type="submission" date="2024-06" db="EMBL/GenBank/DDBJ databases">
        <title>Complete genome of Phlyctema vagabunda strain 19-DSS-EL-015.</title>
        <authorList>
            <person name="Fiorenzani C."/>
        </authorList>
    </citation>
    <scope>NUCLEOTIDE SEQUENCE [LARGE SCALE GENOMIC DNA]</scope>
    <source>
        <strain evidence="2 3">19-DSS-EL-015</strain>
    </source>
</reference>
<dbReference type="Pfam" id="PF26639">
    <property type="entry name" value="Het-6_barrel"/>
    <property type="match status" value="1"/>
</dbReference>